<dbReference type="STRING" id="329186.SAMN02927925_02186"/>
<dbReference type="AlphaFoldDB" id="A0A1G4W176"/>
<feature type="chain" id="PRO_5010248675" evidence="1">
    <location>
        <begin position="23"/>
        <end position="136"/>
    </location>
</feature>
<evidence type="ECO:0000256" key="1">
    <source>
        <dbReference type="SAM" id="SignalP"/>
    </source>
</evidence>
<organism evidence="3 4">
    <name type="scientific">Flavobacterium saliperosum</name>
    <dbReference type="NCBI Taxonomy" id="329186"/>
    <lineage>
        <taxon>Bacteria</taxon>
        <taxon>Pseudomonadati</taxon>
        <taxon>Bacteroidota</taxon>
        <taxon>Flavobacteriia</taxon>
        <taxon>Flavobacteriales</taxon>
        <taxon>Flavobacteriaceae</taxon>
        <taxon>Flavobacterium</taxon>
    </lineage>
</organism>
<dbReference type="InterPro" id="IPR011051">
    <property type="entry name" value="RmlC_Cupin_sf"/>
</dbReference>
<gene>
    <name evidence="3" type="ORF">SAMN02927925_02186</name>
</gene>
<feature type="domain" description="Cupin type-2" evidence="2">
    <location>
        <begin position="48"/>
        <end position="115"/>
    </location>
</feature>
<dbReference type="EMBL" id="FMTY01000005">
    <property type="protein sequence ID" value="SCX15098.1"/>
    <property type="molecule type" value="Genomic_DNA"/>
</dbReference>
<evidence type="ECO:0000259" key="2">
    <source>
        <dbReference type="Pfam" id="PF07883"/>
    </source>
</evidence>
<dbReference type="Proteomes" id="UP000182124">
    <property type="component" value="Unassembled WGS sequence"/>
</dbReference>
<protein>
    <submittedName>
        <fullName evidence="3">Cupin domain-containing protein</fullName>
    </submittedName>
</protein>
<dbReference type="eggNOG" id="COG1917">
    <property type="taxonomic scope" value="Bacteria"/>
</dbReference>
<keyword evidence="1" id="KW-0732">Signal</keyword>
<dbReference type="InterPro" id="IPR013096">
    <property type="entry name" value="Cupin_2"/>
</dbReference>
<dbReference type="Gene3D" id="2.60.120.10">
    <property type="entry name" value="Jelly Rolls"/>
    <property type="match status" value="1"/>
</dbReference>
<sequence>MKRIVTGMLLGGFLMVCNSSYAQDPVVAAPNIYKKVLIDNDKVRVIEIEFAAGETGPWHNHPDHVAYALTDGKLEITDKGKTGVVYDIKAGDALFIPSVTHMAKNIGTNTIKMVVTEVKPCLMMKKMKTKMTTEKK</sequence>
<dbReference type="Pfam" id="PF07883">
    <property type="entry name" value="Cupin_2"/>
    <property type="match status" value="1"/>
</dbReference>
<dbReference type="InterPro" id="IPR014710">
    <property type="entry name" value="RmlC-like_jellyroll"/>
</dbReference>
<accession>A0A1G4W176</accession>
<reference evidence="3 4" key="1">
    <citation type="submission" date="2016-10" db="EMBL/GenBank/DDBJ databases">
        <authorList>
            <person name="de Groot N.N."/>
        </authorList>
    </citation>
    <scope>NUCLEOTIDE SEQUENCE [LARGE SCALE GENOMIC DNA]</scope>
    <source>
        <strain evidence="3 4">CGMCC 1.3801</strain>
    </source>
</reference>
<name>A0A1G4W176_9FLAO</name>
<evidence type="ECO:0000313" key="3">
    <source>
        <dbReference type="EMBL" id="SCX15098.1"/>
    </source>
</evidence>
<dbReference type="RefSeq" id="WP_023575849.1">
    <property type="nucleotide sequence ID" value="NZ_CBCSBQ010000004.1"/>
</dbReference>
<dbReference type="SUPFAM" id="SSF51182">
    <property type="entry name" value="RmlC-like cupins"/>
    <property type="match status" value="1"/>
</dbReference>
<evidence type="ECO:0000313" key="4">
    <source>
        <dbReference type="Proteomes" id="UP000182124"/>
    </source>
</evidence>
<feature type="signal peptide" evidence="1">
    <location>
        <begin position="1"/>
        <end position="22"/>
    </location>
</feature>
<proteinExistence type="predicted"/>